<dbReference type="SMART" id="SM00360">
    <property type="entry name" value="RRM"/>
    <property type="match status" value="4"/>
</dbReference>
<dbReference type="GO" id="GO:0003723">
    <property type="term" value="F:RNA binding"/>
    <property type="evidence" value="ECO:0007669"/>
    <property type="project" value="UniProtKB-UniRule"/>
</dbReference>
<dbReference type="PANTHER" id="PTHR24012">
    <property type="entry name" value="RNA BINDING PROTEIN"/>
    <property type="match status" value="1"/>
</dbReference>
<dbReference type="SMART" id="SM00361">
    <property type="entry name" value="RRM_1"/>
    <property type="match status" value="2"/>
</dbReference>
<dbReference type="FunFam" id="3.30.70.330:FF:000651">
    <property type="entry name" value="Poly(A) binding protein cytoplasmic 1 like"/>
    <property type="match status" value="1"/>
</dbReference>
<evidence type="ECO:0000256" key="3">
    <source>
        <dbReference type="ARBA" id="ARBA00022490"/>
    </source>
</evidence>
<comment type="caution">
    <text evidence="9">The sequence shown here is derived from an EMBL/GenBank/DDBJ whole genome shotgun (WGS) entry which is preliminary data.</text>
</comment>
<dbReference type="PROSITE" id="PS50102">
    <property type="entry name" value="RRM"/>
    <property type="match status" value="4"/>
</dbReference>
<dbReference type="Proteomes" id="UP000252139">
    <property type="component" value="Unassembled WGS sequence"/>
</dbReference>
<keyword evidence="5 7" id="KW-0694">RNA-binding</keyword>
<feature type="domain" description="RRM" evidence="8">
    <location>
        <begin position="317"/>
        <end position="395"/>
    </location>
</feature>
<evidence type="ECO:0000256" key="4">
    <source>
        <dbReference type="ARBA" id="ARBA00022737"/>
    </source>
</evidence>
<feature type="domain" description="RRM" evidence="8">
    <location>
        <begin position="41"/>
        <end position="116"/>
    </location>
</feature>
<evidence type="ECO:0000313" key="10">
    <source>
        <dbReference type="Proteomes" id="UP000252139"/>
    </source>
</evidence>
<keyword evidence="10" id="KW-1185">Reference proteome</keyword>
<reference evidence="9 10" key="1">
    <citation type="journal article" date="2018" name="G3 (Bethesda)">
        <title>Phylogenetic and Phylogenomic Definition of Rhizopus Species.</title>
        <authorList>
            <person name="Gryganskyi A.P."/>
            <person name="Golan J."/>
            <person name="Dolatabadi S."/>
            <person name="Mondo S."/>
            <person name="Robb S."/>
            <person name="Idnurm A."/>
            <person name="Muszewska A."/>
            <person name="Steczkiewicz K."/>
            <person name="Masonjones S."/>
            <person name="Liao H.L."/>
            <person name="Gajdeczka M.T."/>
            <person name="Anike F."/>
            <person name="Vuek A."/>
            <person name="Anishchenko I.M."/>
            <person name="Voigt K."/>
            <person name="de Hoog G.S."/>
            <person name="Smith M.E."/>
            <person name="Heitman J."/>
            <person name="Vilgalys R."/>
            <person name="Stajich J.E."/>
        </authorList>
    </citation>
    <scope>NUCLEOTIDE SEQUENCE [LARGE SCALE GENOMIC DNA]</scope>
    <source>
        <strain evidence="9 10">CBS 357.93</strain>
    </source>
</reference>
<dbReference type="Pfam" id="PF00076">
    <property type="entry name" value="RRM_1"/>
    <property type="match status" value="4"/>
</dbReference>
<keyword evidence="6" id="KW-0539">Nucleus</keyword>
<sequence length="412" mass="46544">MTMTDTSLGPKGLTIEQQKEIAEMQAKSVNERYKPRITTQTSLYIGELAPDIDEEKLKAHFDNVKHVQIYRDSVSNENLGYARIDFYTHKDCSAAFENLNNSKIDGIDYRLMISDRDTAKRVSGTGNIIIKNLHPGVDNKSLYDTFSRWGNVTSCRVINKLTGGTVKGYGYVNYDTYAAAERAVALVNGKMLFGIEVHATHQIPKHERELTSTHNENRFTNVYVKNLSIDVTEQDLNQLFSTMGSVSSILIQRDDQQKSKGFGFVNFELPDDAERAVNELHDTEFFGKKLFVTRAQKRSEREDELKRHSSTSRHTGVNLYIKNLADNVTDEMLVERFSTFGTITSAKIMREEKTGASKGFGFVCFSSSEEASKAVTGMNGQSICSKSIYVALAQRKEDRRHFLETQISQKSK</sequence>
<dbReference type="InterPro" id="IPR012677">
    <property type="entry name" value="Nucleotide-bd_a/b_plait_sf"/>
</dbReference>
<accession>A0A367K6Z5</accession>
<comment type="subcellular location">
    <subcellularLocation>
        <location evidence="2">Cytoplasm</location>
    </subcellularLocation>
    <subcellularLocation>
        <location evidence="1">Nucleus</location>
    </subcellularLocation>
</comment>
<dbReference type="OrthoDB" id="19742at2759"/>
<dbReference type="GO" id="GO:0005737">
    <property type="term" value="C:cytoplasm"/>
    <property type="evidence" value="ECO:0007669"/>
    <property type="project" value="UniProtKB-SubCell"/>
</dbReference>
<dbReference type="GO" id="GO:0005634">
    <property type="term" value="C:nucleus"/>
    <property type="evidence" value="ECO:0007669"/>
    <property type="project" value="UniProtKB-SubCell"/>
</dbReference>
<protein>
    <submittedName>
        <fullName evidence="9">Protein phosphatase PP2A regulatory subunit B</fullName>
    </submittedName>
</protein>
<keyword evidence="4" id="KW-0677">Repeat</keyword>
<dbReference type="InterPro" id="IPR035979">
    <property type="entry name" value="RBD_domain_sf"/>
</dbReference>
<dbReference type="CDD" id="cd12381">
    <property type="entry name" value="RRM4_I_PABPs"/>
    <property type="match status" value="1"/>
</dbReference>
<dbReference type="InterPro" id="IPR003954">
    <property type="entry name" value="RRM_euk-type"/>
</dbReference>
<evidence type="ECO:0000256" key="5">
    <source>
        <dbReference type="ARBA" id="ARBA00022884"/>
    </source>
</evidence>
<evidence type="ECO:0000313" key="9">
    <source>
        <dbReference type="EMBL" id="RCH97909.1"/>
    </source>
</evidence>
<proteinExistence type="predicted"/>
<name>A0A367K6Z5_RHIAZ</name>
<dbReference type="InterPro" id="IPR000504">
    <property type="entry name" value="RRM_dom"/>
</dbReference>
<dbReference type="SUPFAM" id="SSF54928">
    <property type="entry name" value="RNA-binding domain, RBD"/>
    <property type="match status" value="2"/>
</dbReference>
<organism evidence="9 10">
    <name type="scientific">Rhizopus azygosporus</name>
    <name type="common">Rhizopus microsporus var. azygosporus</name>
    <dbReference type="NCBI Taxonomy" id="86630"/>
    <lineage>
        <taxon>Eukaryota</taxon>
        <taxon>Fungi</taxon>
        <taxon>Fungi incertae sedis</taxon>
        <taxon>Mucoromycota</taxon>
        <taxon>Mucoromycotina</taxon>
        <taxon>Mucoromycetes</taxon>
        <taxon>Mucorales</taxon>
        <taxon>Mucorineae</taxon>
        <taxon>Rhizopodaceae</taxon>
        <taxon>Rhizopus</taxon>
    </lineage>
</organism>
<feature type="domain" description="RRM" evidence="8">
    <location>
        <begin position="126"/>
        <end position="204"/>
    </location>
</feature>
<dbReference type="STRING" id="86630.A0A367K6Z5"/>
<feature type="domain" description="RRM" evidence="8">
    <location>
        <begin position="220"/>
        <end position="297"/>
    </location>
</feature>
<evidence type="ECO:0000256" key="1">
    <source>
        <dbReference type="ARBA" id="ARBA00004123"/>
    </source>
</evidence>
<gene>
    <name evidence="9" type="primary">PAB1_7</name>
    <name evidence="9" type="ORF">CU097_008804</name>
</gene>
<dbReference type="EMBL" id="PJQL01000238">
    <property type="protein sequence ID" value="RCH97909.1"/>
    <property type="molecule type" value="Genomic_DNA"/>
</dbReference>
<evidence type="ECO:0000256" key="7">
    <source>
        <dbReference type="PROSITE-ProRule" id="PRU00176"/>
    </source>
</evidence>
<dbReference type="Gene3D" id="3.30.70.330">
    <property type="match status" value="4"/>
</dbReference>
<dbReference type="AlphaFoldDB" id="A0A367K6Z5"/>
<keyword evidence="3" id="KW-0963">Cytoplasm</keyword>
<evidence type="ECO:0000256" key="6">
    <source>
        <dbReference type="ARBA" id="ARBA00023242"/>
    </source>
</evidence>
<evidence type="ECO:0000256" key="2">
    <source>
        <dbReference type="ARBA" id="ARBA00004496"/>
    </source>
</evidence>
<evidence type="ECO:0000259" key="8">
    <source>
        <dbReference type="PROSITE" id="PS50102"/>
    </source>
</evidence>